<dbReference type="AlphaFoldDB" id="A0AAD8V8J6"/>
<gene>
    <name evidence="1" type="ORF">LY79DRAFT_577898</name>
</gene>
<dbReference type="GeneID" id="85444158"/>
<protein>
    <submittedName>
        <fullName evidence="1">Uncharacterized protein</fullName>
    </submittedName>
</protein>
<dbReference type="RefSeq" id="XP_060416532.1">
    <property type="nucleotide sequence ID" value="XM_060559918.1"/>
</dbReference>
<proteinExistence type="predicted"/>
<sequence>MAWPLIASLCSRYCQPTYNTSCVPATYVPMPTRHSHKLRTYPEIYLWNLSLPSSIFSRSSGSILRPPFWTNFLSWDLDAPNRSSSLPSVSVSPSKPHSLCIAAGTNQEKGVVELAPSAAWLEPESPANFRLPASFQSATPLFRPVYTFVDYTPPLPPGRNPVAPRRNIASIRTPVAIDSSRFLSMQPPLRPFSSV</sequence>
<reference evidence="1" key="1">
    <citation type="submission" date="2021-06" db="EMBL/GenBank/DDBJ databases">
        <title>Comparative genomics, transcriptomics and evolutionary studies reveal genomic signatures of adaptation to plant cell wall in hemibiotrophic fungi.</title>
        <authorList>
            <consortium name="DOE Joint Genome Institute"/>
            <person name="Baroncelli R."/>
            <person name="Diaz J.F."/>
            <person name="Benocci T."/>
            <person name="Peng M."/>
            <person name="Battaglia E."/>
            <person name="Haridas S."/>
            <person name="Andreopoulos W."/>
            <person name="Labutti K."/>
            <person name="Pangilinan J."/>
            <person name="Floch G.L."/>
            <person name="Makela M.R."/>
            <person name="Henrissat B."/>
            <person name="Grigoriev I.V."/>
            <person name="Crouch J.A."/>
            <person name="De Vries R.P."/>
            <person name="Sukno S.A."/>
            <person name="Thon M.R."/>
        </authorList>
    </citation>
    <scope>NUCLEOTIDE SEQUENCE</scope>
    <source>
        <strain evidence="1">CBS 125086</strain>
    </source>
</reference>
<evidence type="ECO:0000313" key="2">
    <source>
        <dbReference type="Proteomes" id="UP001230504"/>
    </source>
</evidence>
<organism evidence="1 2">
    <name type="scientific">Colletotrichum navitas</name>
    <dbReference type="NCBI Taxonomy" id="681940"/>
    <lineage>
        <taxon>Eukaryota</taxon>
        <taxon>Fungi</taxon>
        <taxon>Dikarya</taxon>
        <taxon>Ascomycota</taxon>
        <taxon>Pezizomycotina</taxon>
        <taxon>Sordariomycetes</taxon>
        <taxon>Hypocreomycetidae</taxon>
        <taxon>Glomerellales</taxon>
        <taxon>Glomerellaceae</taxon>
        <taxon>Colletotrichum</taxon>
        <taxon>Colletotrichum graminicola species complex</taxon>
    </lineage>
</organism>
<name>A0AAD8V8J6_9PEZI</name>
<keyword evidence="2" id="KW-1185">Reference proteome</keyword>
<comment type="caution">
    <text evidence="1">The sequence shown here is derived from an EMBL/GenBank/DDBJ whole genome shotgun (WGS) entry which is preliminary data.</text>
</comment>
<evidence type="ECO:0000313" key="1">
    <source>
        <dbReference type="EMBL" id="KAK1595520.1"/>
    </source>
</evidence>
<dbReference type="EMBL" id="JAHLJV010000015">
    <property type="protein sequence ID" value="KAK1595520.1"/>
    <property type="molecule type" value="Genomic_DNA"/>
</dbReference>
<accession>A0AAD8V8J6</accession>
<dbReference type="Proteomes" id="UP001230504">
    <property type="component" value="Unassembled WGS sequence"/>
</dbReference>